<protein>
    <submittedName>
        <fullName evidence="1">Uncharacterized protein</fullName>
    </submittedName>
</protein>
<dbReference type="HOGENOM" id="CLU_3240826_0_0_0"/>
<evidence type="ECO:0000313" key="1">
    <source>
        <dbReference type="EMBL" id="ACM04691.1"/>
    </source>
</evidence>
<sequence length="43" mass="5026">MTARRFFGSLLAEDFPLCSRDRVVVEMRGNRFSRRSFSRSRGA</sequence>
<accession>B9L1U4</accession>
<dbReference type="Proteomes" id="UP000000447">
    <property type="component" value="Chromosome"/>
</dbReference>
<name>B9L1U4_THERP</name>
<proteinExistence type="predicted"/>
<dbReference type="KEGG" id="tro:trd_1844"/>
<evidence type="ECO:0000313" key="2">
    <source>
        <dbReference type="Proteomes" id="UP000000447"/>
    </source>
</evidence>
<dbReference type="EMBL" id="CP001275">
    <property type="protein sequence ID" value="ACM04691.1"/>
    <property type="molecule type" value="Genomic_DNA"/>
</dbReference>
<keyword evidence="2" id="KW-1185">Reference proteome</keyword>
<dbReference type="AlphaFoldDB" id="B9L1U4"/>
<organism evidence="1 2">
    <name type="scientific">Thermomicrobium roseum (strain ATCC 27502 / DSM 5159 / P-2)</name>
    <dbReference type="NCBI Taxonomy" id="309801"/>
    <lineage>
        <taxon>Bacteria</taxon>
        <taxon>Pseudomonadati</taxon>
        <taxon>Thermomicrobiota</taxon>
        <taxon>Thermomicrobia</taxon>
        <taxon>Thermomicrobiales</taxon>
        <taxon>Thermomicrobiaceae</taxon>
        <taxon>Thermomicrobium</taxon>
    </lineage>
</organism>
<gene>
    <name evidence="1" type="ordered locus">trd_1844</name>
</gene>
<reference evidence="1 2" key="1">
    <citation type="journal article" date="2009" name="PLoS ONE">
        <title>Complete genome sequence of the aerobic CO-oxidizing thermophile Thermomicrobium roseum.</title>
        <authorList>
            <person name="Wu D."/>
            <person name="Raymond J."/>
            <person name="Wu M."/>
            <person name="Chatterji S."/>
            <person name="Ren Q."/>
            <person name="Graham J.E."/>
            <person name="Bryant D.A."/>
            <person name="Robb F."/>
            <person name="Colman A."/>
            <person name="Tallon L.J."/>
            <person name="Badger J.H."/>
            <person name="Madupu R."/>
            <person name="Ward N.L."/>
            <person name="Eisen J.A."/>
        </authorList>
    </citation>
    <scope>NUCLEOTIDE SEQUENCE [LARGE SCALE GENOMIC DNA]</scope>
    <source>
        <strain evidence="2">ATCC 27502 / DSM 5159 / P-2</strain>
    </source>
</reference>